<dbReference type="InterPro" id="IPR015424">
    <property type="entry name" value="PyrdxlP-dep_Trfase"/>
</dbReference>
<evidence type="ECO:0000256" key="3">
    <source>
        <dbReference type="ARBA" id="ARBA00012239"/>
    </source>
</evidence>
<protein>
    <recommendedName>
        <fullName evidence="3">cysteine desulfurase</fullName>
        <ecNumber evidence="3">2.8.1.7</ecNumber>
    </recommendedName>
</protein>
<evidence type="ECO:0000256" key="5">
    <source>
        <dbReference type="ARBA" id="ARBA00050776"/>
    </source>
</evidence>
<dbReference type="PIRSF" id="PIRSF005572">
    <property type="entry name" value="NifS"/>
    <property type="match status" value="1"/>
</dbReference>
<name>A0A6G8AUX1_9ENTE</name>
<dbReference type="AlphaFoldDB" id="A0A6G8AUX1"/>
<dbReference type="NCBIfam" id="TIGR01977">
    <property type="entry name" value="am_tr_V_EF2568"/>
    <property type="match status" value="1"/>
</dbReference>
<comment type="cofactor">
    <cofactor evidence="1">
        <name>pyridoxal 5'-phosphate</name>
        <dbReference type="ChEBI" id="CHEBI:597326"/>
    </cofactor>
</comment>
<gene>
    <name evidence="7" type="ORF">G7082_09850</name>
</gene>
<dbReference type="Pfam" id="PF00266">
    <property type="entry name" value="Aminotran_5"/>
    <property type="match status" value="1"/>
</dbReference>
<evidence type="ECO:0000313" key="7">
    <source>
        <dbReference type="EMBL" id="QIL48787.1"/>
    </source>
</evidence>
<dbReference type="InterPro" id="IPR000192">
    <property type="entry name" value="Aminotrans_V_dom"/>
</dbReference>
<comment type="catalytic activity">
    <reaction evidence="5">
        <text>(sulfur carrier)-H + L-cysteine = (sulfur carrier)-SH + L-alanine</text>
        <dbReference type="Rhea" id="RHEA:43892"/>
        <dbReference type="Rhea" id="RHEA-COMP:14737"/>
        <dbReference type="Rhea" id="RHEA-COMP:14739"/>
        <dbReference type="ChEBI" id="CHEBI:29917"/>
        <dbReference type="ChEBI" id="CHEBI:35235"/>
        <dbReference type="ChEBI" id="CHEBI:57972"/>
        <dbReference type="ChEBI" id="CHEBI:64428"/>
        <dbReference type="EC" id="2.8.1.7"/>
    </reaction>
</comment>
<evidence type="ECO:0000256" key="2">
    <source>
        <dbReference type="ARBA" id="ARBA00010447"/>
    </source>
</evidence>
<dbReference type="RefSeq" id="WP_166034919.1">
    <property type="nucleotide sequence ID" value="NZ_CP049887.1"/>
</dbReference>
<keyword evidence="8" id="KW-1185">Reference proteome</keyword>
<dbReference type="InterPro" id="IPR016454">
    <property type="entry name" value="Cysteine_dSase"/>
</dbReference>
<evidence type="ECO:0000313" key="8">
    <source>
        <dbReference type="Proteomes" id="UP000501747"/>
    </source>
</evidence>
<dbReference type="EC" id="2.8.1.7" evidence="3"/>
<evidence type="ECO:0000256" key="4">
    <source>
        <dbReference type="ARBA" id="ARBA00022898"/>
    </source>
</evidence>
<keyword evidence="4" id="KW-0663">Pyridoxal phosphate</keyword>
<keyword evidence="7" id="KW-0808">Transferase</keyword>
<organism evidence="7 8">
    <name type="scientific">Vagococcus hydrophili</name>
    <dbReference type="NCBI Taxonomy" id="2714947"/>
    <lineage>
        <taxon>Bacteria</taxon>
        <taxon>Bacillati</taxon>
        <taxon>Bacillota</taxon>
        <taxon>Bacilli</taxon>
        <taxon>Lactobacillales</taxon>
        <taxon>Enterococcaceae</taxon>
        <taxon>Vagococcus</taxon>
    </lineage>
</organism>
<dbReference type="InterPro" id="IPR010969">
    <property type="entry name" value="Cys_dSase-rel_unknwn_funct"/>
</dbReference>
<evidence type="ECO:0000259" key="6">
    <source>
        <dbReference type="Pfam" id="PF00266"/>
    </source>
</evidence>
<dbReference type="Gene3D" id="3.90.1150.10">
    <property type="entry name" value="Aspartate Aminotransferase, domain 1"/>
    <property type="match status" value="1"/>
</dbReference>
<dbReference type="SUPFAM" id="SSF53383">
    <property type="entry name" value="PLP-dependent transferases"/>
    <property type="match status" value="1"/>
</dbReference>
<dbReference type="EMBL" id="CP049887">
    <property type="protein sequence ID" value="QIL48787.1"/>
    <property type="molecule type" value="Genomic_DNA"/>
</dbReference>
<evidence type="ECO:0000256" key="1">
    <source>
        <dbReference type="ARBA" id="ARBA00001933"/>
    </source>
</evidence>
<comment type="similarity">
    <text evidence="2">Belongs to the class-V pyridoxal-phosphate-dependent aminotransferase family. Csd subfamily.</text>
</comment>
<sequence>MSIYFDNGATTINKPKEVAKAVYETMISGDYGNPGRGSHDFSLNSFRAVNEVRGKIKKLLKADESYEVAFTNNSTAALNMMIKGLIQPNDHVITTSWEHNAVLRPLYQLEKIGVSFDCLEASSITGQIDLSQLSHLLKENTSTLVVVHGSNVTGNVIDLEKISDFCKANHLQLIVDASQTMGQFPISLEDNNVTALCFTGHKSLYGPTGTGGVCLKKELAQKLEPLISGGDGMQSFSTIQPKELPILLEAGTVDVAAIRGLGAGIDYVTSVGVETINQHVNSLSKQLVEGVKANPVIQIYGYPSTKKTGVVSLNIKGADSALVSDSLWEEYQIAIRPGYHCAPLMHKALGTENQGTVRFSFSYLNTEEEVGVAIKALNELSQEVNGDD</sequence>
<feature type="domain" description="Aminotransferase class V" evidence="6">
    <location>
        <begin position="3"/>
        <end position="370"/>
    </location>
</feature>
<keyword evidence="7" id="KW-0032">Aminotransferase</keyword>
<dbReference type="KEGG" id="vhy:G7082_09850"/>
<dbReference type="Gene3D" id="3.40.640.10">
    <property type="entry name" value="Type I PLP-dependent aspartate aminotransferase-like (Major domain)"/>
    <property type="match status" value="1"/>
</dbReference>
<dbReference type="PANTHER" id="PTHR43586">
    <property type="entry name" value="CYSTEINE DESULFURASE"/>
    <property type="match status" value="1"/>
</dbReference>
<dbReference type="InterPro" id="IPR015422">
    <property type="entry name" value="PyrdxlP-dep_Trfase_small"/>
</dbReference>
<accession>A0A6G8AUX1</accession>
<reference evidence="7 8" key="1">
    <citation type="submission" date="2020-03" db="EMBL/GenBank/DDBJ databases">
        <title>Vagococcus sp. nov., isolated from beetles.</title>
        <authorList>
            <person name="Hyun D.-W."/>
            <person name="Bae J.-W."/>
        </authorList>
    </citation>
    <scope>NUCLEOTIDE SEQUENCE [LARGE SCALE GENOMIC DNA]</scope>
    <source>
        <strain evidence="7 8">HDW17B</strain>
    </source>
</reference>
<dbReference type="GO" id="GO:0031071">
    <property type="term" value="F:cysteine desulfurase activity"/>
    <property type="evidence" value="ECO:0007669"/>
    <property type="project" value="UniProtKB-EC"/>
</dbReference>
<dbReference type="InterPro" id="IPR015421">
    <property type="entry name" value="PyrdxlP-dep_Trfase_major"/>
</dbReference>
<proteinExistence type="inferred from homology"/>
<dbReference type="Proteomes" id="UP000501747">
    <property type="component" value="Chromosome"/>
</dbReference>
<dbReference type="PANTHER" id="PTHR43586:SF4">
    <property type="entry name" value="ISOPENICILLIN N EPIMERASE"/>
    <property type="match status" value="1"/>
</dbReference>
<dbReference type="GO" id="GO:0008483">
    <property type="term" value="F:transaminase activity"/>
    <property type="evidence" value="ECO:0007669"/>
    <property type="project" value="UniProtKB-KW"/>
</dbReference>